<comment type="caution">
    <text evidence="18">The sequence shown here is derived from an EMBL/GenBank/DDBJ whole genome shotgun (WGS) entry which is preliminary data.</text>
</comment>
<evidence type="ECO:0000256" key="5">
    <source>
        <dbReference type="ARBA" id="ARBA00022729"/>
    </source>
</evidence>
<comment type="similarity">
    <text evidence="3 15">Belongs to the glycosyl hydrolase 47 family.</text>
</comment>
<evidence type="ECO:0000256" key="3">
    <source>
        <dbReference type="ARBA" id="ARBA00007658"/>
    </source>
</evidence>
<feature type="region of interest" description="Disordered" evidence="17">
    <location>
        <begin position="270"/>
        <end position="304"/>
    </location>
</feature>
<feature type="active site" evidence="12">
    <location>
        <position position="2123"/>
    </location>
</feature>
<dbReference type="SMART" id="SM00369">
    <property type="entry name" value="LRR_TYP"/>
    <property type="match status" value="8"/>
</dbReference>
<feature type="region of interest" description="Disordered" evidence="17">
    <location>
        <begin position="1"/>
        <end position="20"/>
    </location>
</feature>
<dbReference type="GO" id="GO:0061499">
    <property type="term" value="C:outer plaque of mitotic spindle pole body"/>
    <property type="evidence" value="ECO:0007669"/>
    <property type="project" value="TreeGrafter"/>
</dbReference>
<evidence type="ECO:0000256" key="2">
    <source>
        <dbReference type="ARBA" id="ARBA00004922"/>
    </source>
</evidence>
<dbReference type="InterPro" id="IPR012341">
    <property type="entry name" value="6hp_glycosidase-like_sf"/>
</dbReference>
<dbReference type="InterPro" id="IPR003591">
    <property type="entry name" value="Leu-rich_rpt_typical-subtyp"/>
</dbReference>
<dbReference type="EC" id="3.2.1.-" evidence="15"/>
<evidence type="ECO:0000256" key="8">
    <source>
        <dbReference type="ARBA" id="ARBA00023180"/>
    </source>
</evidence>
<feature type="region of interest" description="Disordered" evidence="17">
    <location>
        <begin position="465"/>
        <end position="484"/>
    </location>
</feature>
<dbReference type="InterPro" id="IPR001611">
    <property type="entry name" value="Leu-rich_rpt"/>
</dbReference>
<comment type="catalytic activity">
    <reaction evidence="11">
        <text>N(4)-(alpha-D-Man-(1-&gt;2)-alpha-D-Man-(1-&gt;2)-alpha-D-Man-(1-&gt;3)-[alpha-D-Man-(1-&gt;2)-alpha-D-Man-(1-&gt;3)-[alpha-D-Man-(1-&gt;2)-alpha-D-Man-(1-&gt;6)]-alpha-D-Man-(1-&gt;6)]-beta-D-Man-(1-&gt;4)-beta-D-GlcNAc-(1-&gt;4)-beta-D-GlcNAc)-L-asparaginyl-[protein] (N-glucan mannose isomer 9A1,2,3B1,2,3) + 4 H2O = N(4)-(alpha-D-Man-(1-&gt;3)-[alpha-D-Man-(1-&gt;3)-[alpha-D-Man-(1-&gt;6)]-alpha-D-Man-(1-&gt;6)]-beta-D-Man-(1-&gt;4)-beta-D-GlcNAc-(1-&gt;4)-beta-D-GlcNAc)-L-asparaginyl-[protein] (N-glucan mannose isomer 5A1,2) + 4 beta-D-mannose</text>
        <dbReference type="Rhea" id="RHEA:56008"/>
        <dbReference type="Rhea" id="RHEA-COMP:14356"/>
        <dbReference type="Rhea" id="RHEA-COMP:14367"/>
        <dbReference type="ChEBI" id="CHEBI:15377"/>
        <dbReference type="ChEBI" id="CHEBI:28563"/>
        <dbReference type="ChEBI" id="CHEBI:59087"/>
        <dbReference type="ChEBI" id="CHEBI:139493"/>
        <dbReference type="EC" id="3.2.1.113"/>
    </reaction>
</comment>
<keyword evidence="6" id="KW-0677">Repeat</keyword>
<feature type="region of interest" description="Disordered" evidence="17">
    <location>
        <begin position="512"/>
        <end position="566"/>
    </location>
</feature>
<dbReference type="FunFam" id="1.50.10.10:FF:000047">
    <property type="entry name" value="Mannosyl-oligosaccharide alpha-1,2-mannosidase"/>
    <property type="match status" value="1"/>
</dbReference>
<dbReference type="GO" id="GO:0035591">
    <property type="term" value="F:signaling adaptor activity"/>
    <property type="evidence" value="ECO:0007669"/>
    <property type="project" value="TreeGrafter"/>
</dbReference>
<dbReference type="STRING" id="331657.A0A4U0XSY8"/>
<evidence type="ECO:0000256" key="11">
    <source>
        <dbReference type="ARBA" id="ARBA00048605"/>
    </source>
</evidence>
<feature type="region of interest" description="Disordered" evidence="17">
    <location>
        <begin position="321"/>
        <end position="349"/>
    </location>
</feature>
<dbReference type="Pfam" id="PF13855">
    <property type="entry name" value="LRR_8"/>
    <property type="match status" value="2"/>
</dbReference>
<feature type="active site" evidence="12">
    <location>
        <position position="2265"/>
    </location>
</feature>
<dbReference type="InterPro" id="IPR032675">
    <property type="entry name" value="LRR_dom_sf"/>
</dbReference>
<dbReference type="GO" id="GO:0005509">
    <property type="term" value="F:calcium ion binding"/>
    <property type="evidence" value="ECO:0007669"/>
    <property type="project" value="InterPro"/>
</dbReference>
<dbReference type="EMBL" id="NAJN01000047">
    <property type="protein sequence ID" value="TKA80774.1"/>
    <property type="molecule type" value="Genomic_DNA"/>
</dbReference>
<feature type="region of interest" description="Disordered" evidence="17">
    <location>
        <begin position="793"/>
        <end position="844"/>
    </location>
</feature>
<evidence type="ECO:0000256" key="14">
    <source>
        <dbReference type="PIRSR" id="PIRSR601382-3"/>
    </source>
</evidence>
<keyword evidence="7 15" id="KW-0378">Hydrolase</keyword>
<organism evidence="18 19">
    <name type="scientific">Cryomyces minteri</name>
    <dbReference type="NCBI Taxonomy" id="331657"/>
    <lineage>
        <taxon>Eukaryota</taxon>
        <taxon>Fungi</taxon>
        <taxon>Dikarya</taxon>
        <taxon>Ascomycota</taxon>
        <taxon>Pezizomycotina</taxon>
        <taxon>Dothideomycetes</taxon>
        <taxon>Dothideomycetes incertae sedis</taxon>
        <taxon>Cryomyces</taxon>
    </lineage>
</organism>
<gene>
    <name evidence="18" type="ORF">B0A49_00511</name>
</gene>
<comment type="catalytic activity">
    <reaction evidence="10">
        <text>N(4)-(alpha-D-Man-(1-&gt;2)-alpha-D-Man-(1-&gt;2)-alpha-D-Man-(1-&gt;3)-[alpha-D-Man-(1-&gt;3)-[alpha-D-Man-(1-&gt;2)-alpha-D-Man-(1-&gt;6)]-alpha-D-Man-(1-&gt;6)]-beta-D-Man-(1-&gt;4)-beta-D-GlcNAc-(1-&gt;4)-beta-D-GlcNAc)-L-asparaginyl-[protein] (N-glucan mannose isomer 8A1,2,3B1,3) + 3 H2O = N(4)-(alpha-D-Man-(1-&gt;3)-[alpha-D-Man-(1-&gt;3)-[alpha-D-Man-(1-&gt;6)]-alpha-D-Man-(1-&gt;6)]-beta-D-Man-(1-&gt;4)-beta-D-GlcNAc-(1-&gt;4)-beta-D-GlcNAc)-L-asparaginyl-[protein] (N-glucan mannose isomer 5A1,2) + 3 beta-D-mannose</text>
        <dbReference type="Rhea" id="RHEA:56028"/>
        <dbReference type="Rhea" id="RHEA-COMP:14358"/>
        <dbReference type="Rhea" id="RHEA-COMP:14367"/>
        <dbReference type="ChEBI" id="CHEBI:15377"/>
        <dbReference type="ChEBI" id="CHEBI:28563"/>
        <dbReference type="ChEBI" id="CHEBI:59087"/>
        <dbReference type="ChEBI" id="CHEBI:60628"/>
        <dbReference type="EC" id="3.2.1.113"/>
    </reaction>
</comment>
<keyword evidence="9 15" id="KW-0326">Glycosidase</keyword>
<protein>
    <recommendedName>
        <fullName evidence="15">alpha-1,2-Mannosidase</fullName>
        <ecNumber evidence="15">3.2.1.-</ecNumber>
    </recommendedName>
</protein>
<dbReference type="GO" id="GO:1902412">
    <property type="term" value="P:regulation of mitotic cytokinesis"/>
    <property type="evidence" value="ECO:0007669"/>
    <property type="project" value="TreeGrafter"/>
</dbReference>
<evidence type="ECO:0000256" key="10">
    <source>
        <dbReference type="ARBA" id="ARBA00047669"/>
    </source>
</evidence>
<dbReference type="SMART" id="SM00365">
    <property type="entry name" value="LRR_SD22"/>
    <property type="match status" value="3"/>
</dbReference>
<evidence type="ECO:0000256" key="6">
    <source>
        <dbReference type="ARBA" id="ARBA00022737"/>
    </source>
</evidence>
<feature type="region of interest" description="Disordered" evidence="17">
    <location>
        <begin position="1222"/>
        <end position="1244"/>
    </location>
</feature>
<dbReference type="OrthoDB" id="7451790at2759"/>
<evidence type="ECO:0000256" key="7">
    <source>
        <dbReference type="ARBA" id="ARBA00022801"/>
    </source>
</evidence>
<dbReference type="PRINTS" id="PR00747">
    <property type="entry name" value="GLYHDRLASE47"/>
</dbReference>
<dbReference type="InterPro" id="IPR036026">
    <property type="entry name" value="Seven-hairpin_glycosidases"/>
</dbReference>
<keyword evidence="13" id="KW-0479">Metal-binding</keyword>
<dbReference type="UniPathway" id="UPA00378"/>
<dbReference type="PANTHER" id="PTHR47566:SF1">
    <property type="entry name" value="PROTEIN NUD1"/>
    <property type="match status" value="1"/>
</dbReference>
<sequence>MEQRLWSVSPKKTKDTPEWRRRIIKGQVGYGDQTDLFGPSGLENIFQQPARPQPPRPHSEAPPGLAHFGNGNNLPSSPPPWPSEVQLSSPGGAVQAFKTNLNLNLLKEEEAVMTSRGSLDSESDREATEVSTSIDVRRAARKSPLKYREPTVELPSIIEWSSLRDESDKACSPPESSGAVENLSPVKAFVEDSQSQTIGSRVASGQTELRNEEFSPVYISKHNSTNGQIDYAPLDASSAQVAEQLKRLAIRQSEPDTSVLMARQQRDMQLDSSLLSHSKPTNGLDGHSTVDIPEISLPENLPAGTPDAVDMGGFVNVNRGGYSNDGSFRRRSLSPSPSKNPSLSNVDGLSQLSHGTQLKASPFEPDISQSTQILPAPSPPEALRTPNLSPQRQYLSPERTRSGSPLKLFGNHDTFTSNRLLRRMSQLEDTMRLQQDNEEAQDKADVLRKSSDISRLQLNSVEEASFQKTGGFRSPEDAPQAQANSRLSSFASNFGQGELDAYSFAGDFSLASPSHDEVQQSENDRSSSPIVAPPGSRTPFCFQLQSSPGSRETFRSKRKLSRHTTVSTVTTVERDVLPVRKSRESTMKGLFVKNSEEASIPQEHSNEYTQGKRPPTSPFKDPAPKRRRTLHASELLQGLQDVHGSIEGPQNAVQPMIGRKRKEARFESHSKMADSCTIANRHILRPRNPTPSQRRREQIQAEIREATADFMASSPDLEVIQKHIDLAEVPGSSPAVLQAKAVAGEVAAFTLKMAKKFDGGERKRSVTTQDFLDEAMRVMEFIRAVRRPQSGLASVGEAEAEGSPEHGSLLHSRYPGGAQDSLRLSRPPSREGGNSGWRSHGGPQQLDARVMSHLRKFEEKDDVEFMASSFRSLHVRETVQYLDPDTGIGMPDELQSHIRITEPLSRHGRERGESNASQPHPDSIGTTVKTQSSYPSVGTSSSRTIGTSSTRKSDAVATLAPETVAHLIPEEVAGMCFDREKGVWIKNKSINNKPMCQQGSWDLSSVGGSEDDPLGKIPDLTVDEVKELNRVQCSPSSLRNAIQADATDSVVAEHQAVHITEVTPASRDRTSSEDTVVQGPVEPLMTRNSSEDTIVQRSSTRDNLPPVVSGSSTAQSRHSQSLSVGPQVETRATSWSEHEMARRSQQDLQRAQHITRLAPIIAEEEAEHTIKINEGRNTGATGANEYQPRGVSISFSTPLAPRTQAFSATRPSLHGIHDESDATELALDESEGEDEPRPEHSGLIQLHAPRTRPLDSAREPVYHGSARQPSLRRQTFAKRPLALVDDPSEFSIIAAMPDKRTMSLSVSVSAPVIPQRGKSKNSMVQPSTPCTRADVTLYLSPLQDFTIHQVDEQRPSERALATRLASHMASGVDDPYALHVRQLVQRLTEVESEELYWDEIRDLDLRARSLSSLCALSDFCPKLQGLDVSGNALGQLDGAPVTTRILSAQSNLLSGLTSWGHLTNLQYLDVSGNDIDSLWGFSSLLHLRELRADDNKVSSLEGVLELDGLLRLRLRRNKLESIDFEGTELKRLTDLDLAGNALTAVDSLECLPELTYLNLDHNKLACFPSTPTTGVFYRKLQTLKVRCNQMTHMTVSQHFPSLRVLLADRNRLSYIPCNKHLEHLQVLSVREQDPSQGEGEKGCFYSARGMEHSGISLFSASATPMPTLELQTKLYGLKHLELASCGLQVLPADFAQQVPGLRYLNLNFNALQDLRPLLNITNLQELHLAGNRLSRLRKSMAVMSQMKELVAVDMRGNPYTVGFYPPTSETRLVSTNLDENDETSETGEDPPPDLYLLPPANAEENKRYWHRLDGDTKLRRRVYELLLADFCRGLKTVDGLDWDRGRVQVKDGTWQRLRELGLVKDQDNYKFQGNKYANANNGNNSAAQQIAAQRAAAVQDAFQTAWSGYYQYAFPNDELLPVNNSFSNSRNGWGASAIDALTTAAVMQIPAIVNEILAYVPNIDFSKSYQNEPVSLFETTIRYMGGLLACYDLLKGPLNNLPNNTANVDACLTQAKTLADHLSFAFNSPSGIPHNNLFFNDSSFDNSTTNGLATIGTLVLEWTHLSDLTGDPSYASLTQRAENYLLNPQPATSEPFPGLVGTNVNISNGMFTDAEGGWSGGDDSFYEYLLKMYVYDSSRFGHYLDRWILAADSTIAHLASHPSSRPDLTFVAEYSGTNLLFRSGHLTCFDGGNFLLGGSVLNRTDYVDFGLALVNGCHDTYNSTLTGIGPETFSWNTTNLPANQTAFYEAAGFYVTDSQYILRPEVIESFYYAYRVTGDTKYQDWAWGAFRAIVANTRVGSGFSEISDVNAVGGGTKKNFQDSFLFAEVLKYSYLIHTQDDVWQVNHNGTNDFVFNTEAHPFKVAGPPV</sequence>
<dbReference type="SUPFAM" id="SSF52058">
    <property type="entry name" value="L domain-like"/>
    <property type="match status" value="1"/>
</dbReference>
<accession>A0A4U0XSY8</accession>
<feature type="coiled-coil region" evidence="16">
    <location>
        <begin position="417"/>
        <end position="450"/>
    </location>
</feature>
<feature type="compositionally biased region" description="Low complexity" evidence="17">
    <location>
        <begin position="936"/>
        <end position="950"/>
    </location>
</feature>
<evidence type="ECO:0000256" key="1">
    <source>
        <dbReference type="ARBA" id="ARBA00001913"/>
    </source>
</evidence>
<evidence type="ECO:0000256" key="4">
    <source>
        <dbReference type="ARBA" id="ARBA00022614"/>
    </source>
</evidence>
<keyword evidence="14" id="KW-1015">Disulfide bond</keyword>
<feature type="compositionally biased region" description="Polar residues" evidence="17">
    <location>
        <begin position="1086"/>
        <end position="1102"/>
    </location>
</feature>
<feature type="region of interest" description="Disordered" evidence="17">
    <location>
        <begin position="30"/>
        <end position="90"/>
    </location>
</feature>
<feature type="compositionally biased region" description="Polar residues" evidence="17">
    <location>
        <begin position="914"/>
        <end position="935"/>
    </location>
</feature>
<feature type="compositionally biased region" description="Basic and acidic residues" evidence="17">
    <location>
        <begin position="514"/>
        <end position="525"/>
    </location>
</feature>
<feature type="compositionally biased region" description="Polar residues" evidence="17">
    <location>
        <begin position="270"/>
        <end position="281"/>
    </location>
</feature>
<comment type="cofactor">
    <cofactor evidence="1 13">
        <name>Ca(2+)</name>
        <dbReference type="ChEBI" id="CHEBI:29108"/>
    </cofactor>
</comment>
<keyword evidence="8" id="KW-0325">Glycoprotein</keyword>
<feature type="compositionally biased region" description="Basic and acidic residues" evidence="17">
    <location>
        <begin position="1136"/>
        <end position="1145"/>
    </location>
</feature>
<feature type="compositionally biased region" description="Low complexity" evidence="17">
    <location>
        <begin position="333"/>
        <end position="345"/>
    </location>
</feature>
<dbReference type="Pfam" id="PF01532">
    <property type="entry name" value="Glyco_hydro_47"/>
    <property type="match status" value="1"/>
</dbReference>
<feature type="active site" description="Proton donor" evidence="12">
    <location>
        <position position="2231"/>
    </location>
</feature>
<dbReference type="GO" id="GO:0016020">
    <property type="term" value="C:membrane"/>
    <property type="evidence" value="ECO:0007669"/>
    <property type="project" value="InterPro"/>
</dbReference>
<proteinExistence type="inferred from homology"/>
<dbReference type="GO" id="GO:0036503">
    <property type="term" value="P:ERAD pathway"/>
    <property type="evidence" value="ECO:0007669"/>
    <property type="project" value="UniProtKB-ARBA"/>
</dbReference>
<keyword evidence="5" id="KW-0732">Signal</keyword>
<keyword evidence="16" id="KW-0175">Coiled coil</keyword>
<dbReference type="GO" id="GO:0004571">
    <property type="term" value="F:mannosyl-oligosaccharide 1,2-alpha-mannosidase activity"/>
    <property type="evidence" value="ECO:0007669"/>
    <property type="project" value="UniProtKB-EC"/>
</dbReference>
<evidence type="ECO:0000313" key="18">
    <source>
        <dbReference type="EMBL" id="TKA80774.1"/>
    </source>
</evidence>
<dbReference type="Proteomes" id="UP000308768">
    <property type="component" value="Unassembled WGS sequence"/>
</dbReference>
<dbReference type="PROSITE" id="PS51450">
    <property type="entry name" value="LRR"/>
    <property type="match status" value="3"/>
</dbReference>
<evidence type="ECO:0000256" key="15">
    <source>
        <dbReference type="RuleBase" id="RU361193"/>
    </source>
</evidence>
<dbReference type="InterPro" id="IPR001382">
    <property type="entry name" value="Glyco_hydro_47"/>
</dbReference>
<keyword evidence="19" id="KW-1185">Reference proteome</keyword>
<feature type="region of interest" description="Disordered" evidence="17">
    <location>
        <begin position="906"/>
        <end position="956"/>
    </location>
</feature>
<dbReference type="InterPro" id="IPR052574">
    <property type="entry name" value="CDIRP"/>
</dbReference>
<dbReference type="Gene3D" id="3.80.10.10">
    <property type="entry name" value="Ribonuclease Inhibitor"/>
    <property type="match status" value="2"/>
</dbReference>
<feature type="region of interest" description="Disordered" evidence="17">
    <location>
        <begin position="368"/>
        <end position="412"/>
    </location>
</feature>
<feature type="active site" description="Proton donor" evidence="12">
    <location>
        <position position="1978"/>
    </location>
</feature>
<keyword evidence="4" id="KW-0433">Leucine-rich repeat</keyword>
<evidence type="ECO:0000313" key="19">
    <source>
        <dbReference type="Proteomes" id="UP000308768"/>
    </source>
</evidence>
<comment type="pathway">
    <text evidence="2">Protein modification; protein glycosylation.</text>
</comment>
<feature type="disulfide bond" evidence="14">
    <location>
        <begin position="2188"/>
        <end position="2217"/>
    </location>
</feature>
<evidence type="ECO:0000256" key="17">
    <source>
        <dbReference type="SAM" id="MobiDB-lite"/>
    </source>
</evidence>
<reference evidence="18 19" key="1">
    <citation type="submission" date="2017-03" db="EMBL/GenBank/DDBJ databases">
        <title>Genomes of endolithic fungi from Antarctica.</title>
        <authorList>
            <person name="Coleine C."/>
            <person name="Masonjones S."/>
            <person name="Stajich J.E."/>
        </authorList>
    </citation>
    <scope>NUCLEOTIDE SEQUENCE [LARGE SCALE GENOMIC DNA]</scope>
    <source>
        <strain evidence="18 19">CCFEE 5187</strain>
    </source>
</reference>
<keyword evidence="13" id="KW-0106">Calcium</keyword>
<feature type="region of interest" description="Disordered" evidence="17">
    <location>
        <begin position="641"/>
        <end position="674"/>
    </location>
</feature>
<dbReference type="PANTHER" id="PTHR47566">
    <property type="match status" value="1"/>
</dbReference>
<dbReference type="GO" id="GO:0005975">
    <property type="term" value="P:carbohydrate metabolic process"/>
    <property type="evidence" value="ECO:0007669"/>
    <property type="project" value="InterPro"/>
</dbReference>
<evidence type="ECO:0000256" key="16">
    <source>
        <dbReference type="SAM" id="Coils"/>
    </source>
</evidence>
<dbReference type="GO" id="GO:0031028">
    <property type="term" value="P:septation initiation signaling"/>
    <property type="evidence" value="ECO:0007669"/>
    <property type="project" value="TreeGrafter"/>
</dbReference>
<dbReference type="SUPFAM" id="SSF48225">
    <property type="entry name" value="Seven-hairpin glycosidases"/>
    <property type="match status" value="1"/>
</dbReference>
<feature type="region of interest" description="Disordered" evidence="17">
    <location>
        <begin position="589"/>
        <end position="626"/>
    </location>
</feature>
<name>A0A4U0XSY8_9PEZI</name>
<evidence type="ECO:0000256" key="13">
    <source>
        <dbReference type="PIRSR" id="PIRSR601382-2"/>
    </source>
</evidence>
<feature type="binding site" evidence="13">
    <location>
        <position position="2357"/>
    </location>
    <ligand>
        <name>Ca(2+)</name>
        <dbReference type="ChEBI" id="CHEBI:29108"/>
    </ligand>
</feature>
<evidence type="ECO:0000256" key="9">
    <source>
        <dbReference type="ARBA" id="ARBA00023295"/>
    </source>
</evidence>
<feature type="compositionally biased region" description="Polar residues" evidence="17">
    <location>
        <begin position="1109"/>
        <end position="1135"/>
    </location>
</feature>
<dbReference type="Gene3D" id="1.50.10.10">
    <property type="match status" value="1"/>
</dbReference>
<feature type="region of interest" description="Disordered" evidence="17">
    <location>
        <begin position="1059"/>
        <end position="1149"/>
    </location>
</feature>
<evidence type="ECO:0000256" key="12">
    <source>
        <dbReference type="PIRSR" id="PIRSR601382-1"/>
    </source>
</evidence>